<sequence length="53" mass="5870">YQFLSFLSSGGEKAVNFGLEMKNLFTCMRKDSGMLAINFSSLLEPTTVEMVSV</sequence>
<dbReference type="AlphaFoldDB" id="A0A392Q1V7"/>
<protein>
    <submittedName>
        <fullName evidence="1">Uncharacterized protein</fullName>
    </submittedName>
</protein>
<proteinExistence type="predicted"/>
<organism evidence="1 2">
    <name type="scientific">Trifolium medium</name>
    <dbReference type="NCBI Taxonomy" id="97028"/>
    <lineage>
        <taxon>Eukaryota</taxon>
        <taxon>Viridiplantae</taxon>
        <taxon>Streptophyta</taxon>
        <taxon>Embryophyta</taxon>
        <taxon>Tracheophyta</taxon>
        <taxon>Spermatophyta</taxon>
        <taxon>Magnoliopsida</taxon>
        <taxon>eudicotyledons</taxon>
        <taxon>Gunneridae</taxon>
        <taxon>Pentapetalae</taxon>
        <taxon>rosids</taxon>
        <taxon>fabids</taxon>
        <taxon>Fabales</taxon>
        <taxon>Fabaceae</taxon>
        <taxon>Papilionoideae</taxon>
        <taxon>50 kb inversion clade</taxon>
        <taxon>NPAAA clade</taxon>
        <taxon>Hologalegina</taxon>
        <taxon>IRL clade</taxon>
        <taxon>Trifolieae</taxon>
        <taxon>Trifolium</taxon>
    </lineage>
</organism>
<dbReference type="Proteomes" id="UP000265520">
    <property type="component" value="Unassembled WGS sequence"/>
</dbReference>
<evidence type="ECO:0000313" key="1">
    <source>
        <dbReference type="EMBL" id="MCI17225.1"/>
    </source>
</evidence>
<name>A0A392Q1V7_9FABA</name>
<feature type="non-terminal residue" evidence="1">
    <location>
        <position position="1"/>
    </location>
</feature>
<evidence type="ECO:0000313" key="2">
    <source>
        <dbReference type="Proteomes" id="UP000265520"/>
    </source>
</evidence>
<dbReference type="EMBL" id="LXQA010104465">
    <property type="protein sequence ID" value="MCI17225.1"/>
    <property type="molecule type" value="Genomic_DNA"/>
</dbReference>
<keyword evidence="2" id="KW-1185">Reference proteome</keyword>
<comment type="caution">
    <text evidence="1">The sequence shown here is derived from an EMBL/GenBank/DDBJ whole genome shotgun (WGS) entry which is preliminary data.</text>
</comment>
<reference evidence="1 2" key="1">
    <citation type="journal article" date="2018" name="Front. Plant Sci.">
        <title>Red Clover (Trifolium pratense) and Zigzag Clover (T. medium) - A Picture of Genomic Similarities and Differences.</title>
        <authorList>
            <person name="Dluhosova J."/>
            <person name="Istvanek J."/>
            <person name="Nedelnik J."/>
            <person name="Repkova J."/>
        </authorList>
    </citation>
    <scope>NUCLEOTIDE SEQUENCE [LARGE SCALE GENOMIC DNA]</scope>
    <source>
        <strain evidence="2">cv. 10/8</strain>
        <tissue evidence="1">Leaf</tissue>
    </source>
</reference>
<accession>A0A392Q1V7</accession>